<proteinExistence type="predicted"/>
<protein>
    <submittedName>
        <fullName evidence="3">Uncharacterized protein</fullName>
    </submittedName>
</protein>
<name>A0ABR4D7G4_9PEZI</name>
<gene>
    <name evidence="3" type="ORF">VTJ83DRAFT_5656</name>
</gene>
<feature type="compositionally biased region" description="Low complexity" evidence="1">
    <location>
        <begin position="273"/>
        <end position="283"/>
    </location>
</feature>
<evidence type="ECO:0000313" key="4">
    <source>
        <dbReference type="Proteomes" id="UP001600064"/>
    </source>
</evidence>
<feature type="compositionally biased region" description="Low complexity" evidence="1">
    <location>
        <begin position="449"/>
        <end position="461"/>
    </location>
</feature>
<dbReference type="GeneID" id="98126924"/>
<feature type="compositionally biased region" description="Basic residues" evidence="1">
    <location>
        <begin position="380"/>
        <end position="390"/>
    </location>
</feature>
<evidence type="ECO:0000256" key="2">
    <source>
        <dbReference type="SAM" id="Phobius"/>
    </source>
</evidence>
<dbReference type="EMBL" id="JAZGUE010000005">
    <property type="protein sequence ID" value="KAL2266304.1"/>
    <property type="molecule type" value="Genomic_DNA"/>
</dbReference>
<feature type="region of interest" description="Disordered" evidence="1">
    <location>
        <begin position="436"/>
        <end position="486"/>
    </location>
</feature>
<evidence type="ECO:0000256" key="1">
    <source>
        <dbReference type="SAM" id="MobiDB-lite"/>
    </source>
</evidence>
<feature type="compositionally biased region" description="Pro residues" evidence="1">
    <location>
        <begin position="221"/>
        <end position="233"/>
    </location>
</feature>
<dbReference type="RefSeq" id="XP_070865031.1">
    <property type="nucleotide sequence ID" value="XM_071012280.1"/>
</dbReference>
<feature type="compositionally biased region" description="Pro residues" evidence="1">
    <location>
        <begin position="156"/>
        <end position="189"/>
    </location>
</feature>
<feature type="region of interest" description="Disordered" evidence="1">
    <location>
        <begin position="114"/>
        <end position="133"/>
    </location>
</feature>
<feature type="compositionally biased region" description="Basic and acidic residues" evidence="1">
    <location>
        <begin position="238"/>
        <end position="247"/>
    </location>
</feature>
<comment type="caution">
    <text evidence="3">The sequence shown here is derived from an EMBL/GenBank/DDBJ whole genome shotgun (WGS) entry which is preliminary data.</text>
</comment>
<keyword evidence="2" id="KW-1133">Transmembrane helix</keyword>
<evidence type="ECO:0000313" key="3">
    <source>
        <dbReference type="EMBL" id="KAL2266304.1"/>
    </source>
</evidence>
<feature type="compositionally biased region" description="Polar residues" evidence="1">
    <location>
        <begin position="365"/>
        <end position="374"/>
    </location>
</feature>
<keyword evidence="2" id="KW-0812">Transmembrane</keyword>
<sequence>MLTTNASRYCCTTQPPYSGPNAARQTAGSTSSTLPVAVIVAITIGAALLLTVGIFLVFACRRRALQRQRAANMSSDVGDYRTVTWPATPKSHPDSPTSTSSLSTQALLDLGFRTEDSVLPSPQPERGTPDRRSVDTLFALRFYGLRDAHELEVPPSELPATPPPEPTSAPPPPPVTGPLPPPTPPPSTSPVPLNQRHAPAKRNTGKTQTIYLNPAGEPWVSVPPPAMPLPAPPAVKRTSSDSPDRPRPMFSLFPAPAKTPQRLPNNTPKLQIPTPAATPAATPAPSPQAETHPQPQPPLQPVKRNFSRPSPIVILPSTIPLPAAPVSGISGKTPTSAPPSGIRHAQSLDSVLNDAGPARARAGTHPTTSPNPNYNECIPHHHRRHHHYKSKSQSQSRETPAFRATPTSSRNGARTPKLNLDLGGNFAQDLGVGLGLQFPRASPSPPASSPTTTTGTQQQLYFPPPPGQPGATSPTQAAAGASGSRKSLLQGRFWGWGFGSKYPTKAS</sequence>
<dbReference type="Proteomes" id="UP001600064">
    <property type="component" value="Unassembled WGS sequence"/>
</dbReference>
<reference evidence="3 4" key="1">
    <citation type="journal article" date="2024" name="Commun. Biol.">
        <title>Comparative genomic analysis of thermophilic fungi reveals convergent evolutionary adaptations and gene losses.</title>
        <authorList>
            <person name="Steindorff A.S."/>
            <person name="Aguilar-Pontes M.V."/>
            <person name="Robinson A.J."/>
            <person name="Andreopoulos B."/>
            <person name="LaButti K."/>
            <person name="Kuo A."/>
            <person name="Mondo S."/>
            <person name="Riley R."/>
            <person name="Otillar R."/>
            <person name="Haridas S."/>
            <person name="Lipzen A."/>
            <person name="Grimwood J."/>
            <person name="Schmutz J."/>
            <person name="Clum A."/>
            <person name="Reid I.D."/>
            <person name="Moisan M.C."/>
            <person name="Butler G."/>
            <person name="Nguyen T.T.M."/>
            <person name="Dewar K."/>
            <person name="Conant G."/>
            <person name="Drula E."/>
            <person name="Henrissat B."/>
            <person name="Hansel C."/>
            <person name="Singer S."/>
            <person name="Hutchinson M.I."/>
            <person name="de Vries R.P."/>
            <person name="Natvig D.O."/>
            <person name="Powell A.J."/>
            <person name="Tsang A."/>
            <person name="Grigoriev I.V."/>
        </authorList>
    </citation>
    <scope>NUCLEOTIDE SEQUENCE [LARGE SCALE GENOMIC DNA]</scope>
    <source>
        <strain evidence="3 4">ATCC 22073</strain>
    </source>
</reference>
<feature type="transmembrane region" description="Helical" evidence="2">
    <location>
        <begin position="36"/>
        <end position="59"/>
    </location>
</feature>
<organism evidence="3 4">
    <name type="scientific">Remersonia thermophila</name>
    <dbReference type="NCBI Taxonomy" id="72144"/>
    <lineage>
        <taxon>Eukaryota</taxon>
        <taxon>Fungi</taxon>
        <taxon>Dikarya</taxon>
        <taxon>Ascomycota</taxon>
        <taxon>Pezizomycotina</taxon>
        <taxon>Sordariomycetes</taxon>
        <taxon>Sordariomycetidae</taxon>
        <taxon>Sordariales</taxon>
        <taxon>Sordariales incertae sedis</taxon>
        <taxon>Remersonia</taxon>
    </lineage>
</organism>
<keyword evidence="4" id="KW-1185">Reference proteome</keyword>
<keyword evidence="2" id="KW-0472">Membrane</keyword>
<feature type="region of interest" description="Disordered" evidence="1">
    <location>
        <begin position="153"/>
        <end position="422"/>
    </location>
</feature>
<accession>A0ABR4D7G4</accession>